<name>A0A9W3DQ69_RAPSA</name>
<accession>A0A9W3DQ69</accession>
<feature type="region of interest" description="Disordered" evidence="1">
    <location>
        <begin position="21"/>
        <end position="66"/>
    </location>
</feature>
<dbReference type="AlphaFoldDB" id="A0A9W3DQ69"/>
<dbReference type="Proteomes" id="UP000504610">
    <property type="component" value="Chromosome 4"/>
</dbReference>
<dbReference type="GeneID" id="108849910"/>
<sequence>MKKLSDVIMLFFMLRSDESVTAGSSDENANNHQEQGSARKLSFGQMLADASSKSNTTGENPRFGAHEVTALQELI</sequence>
<reference evidence="3" key="2">
    <citation type="submission" date="2025-08" db="UniProtKB">
        <authorList>
            <consortium name="RefSeq"/>
        </authorList>
    </citation>
    <scope>IDENTIFICATION</scope>
    <source>
        <tissue evidence="3">Leaf</tissue>
    </source>
</reference>
<evidence type="ECO:0000256" key="1">
    <source>
        <dbReference type="SAM" id="MobiDB-lite"/>
    </source>
</evidence>
<protein>
    <submittedName>
        <fullName evidence="3">G-box-binding factor 1-like</fullName>
    </submittedName>
</protein>
<dbReference type="RefSeq" id="XP_056865703.1">
    <property type="nucleotide sequence ID" value="XM_057009723.1"/>
</dbReference>
<keyword evidence="2" id="KW-1185">Reference proteome</keyword>
<gene>
    <name evidence="3" type="primary">LOC108849910</name>
</gene>
<dbReference type="OrthoDB" id="1642657at2759"/>
<dbReference type="KEGG" id="rsz:108849910"/>
<feature type="compositionally biased region" description="Polar residues" evidence="1">
    <location>
        <begin position="21"/>
        <end position="36"/>
    </location>
</feature>
<reference evidence="2" key="1">
    <citation type="journal article" date="2019" name="Database">
        <title>The radish genome database (RadishGD): an integrated information resource for radish genomics.</title>
        <authorList>
            <person name="Yu H.J."/>
            <person name="Baek S."/>
            <person name="Lee Y.J."/>
            <person name="Cho A."/>
            <person name="Mun J.H."/>
        </authorList>
    </citation>
    <scope>NUCLEOTIDE SEQUENCE [LARGE SCALE GENOMIC DNA]</scope>
    <source>
        <strain evidence="2">cv. WK10039</strain>
    </source>
</reference>
<organism evidence="2 3">
    <name type="scientific">Raphanus sativus</name>
    <name type="common">Radish</name>
    <name type="synonym">Raphanus raphanistrum var. sativus</name>
    <dbReference type="NCBI Taxonomy" id="3726"/>
    <lineage>
        <taxon>Eukaryota</taxon>
        <taxon>Viridiplantae</taxon>
        <taxon>Streptophyta</taxon>
        <taxon>Embryophyta</taxon>
        <taxon>Tracheophyta</taxon>
        <taxon>Spermatophyta</taxon>
        <taxon>Magnoliopsida</taxon>
        <taxon>eudicotyledons</taxon>
        <taxon>Gunneridae</taxon>
        <taxon>Pentapetalae</taxon>
        <taxon>rosids</taxon>
        <taxon>malvids</taxon>
        <taxon>Brassicales</taxon>
        <taxon>Brassicaceae</taxon>
        <taxon>Brassiceae</taxon>
        <taxon>Raphanus</taxon>
    </lineage>
</organism>
<proteinExistence type="predicted"/>
<evidence type="ECO:0000313" key="3">
    <source>
        <dbReference type="RefSeq" id="XP_056865703.1"/>
    </source>
</evidence>
<evidence type="ECO:0000313" key="2">
    <source>
        <dbReference type="Proteomes" id="UP000504610"/>
    </source>
</evidence>